<evidence type="ECO:0000256" key="5">
    <source>
        <dbReference type="ARBA" id="ARBA00023158"/>
    </source>
</evidence>
<dbReference type="PANTHER" id="PTHR13384">
    <property type="entry name" value="G PATCH DOMAIN-CONTAINING PROTEIN 1"/>
    <property type="match status" value="1"/>
</dbReference>
<feature type="compositionally biased region" description="Basic residues" evidence="7">
    <location>
        <begin position="914"/>
        <end position="923"/>
    </location>
</feature>
<dbReference type="AlphaFoldDB" id="A0AAP0DXF4"/>
<feature type="compositionally biased region" description="Basic residues" evidence="7">
    <location>
        <begin position="975"/>
        <end position="984"/>
    </location>
</feature>
<dbReference type="Proteomes" id="UP001420932">
    <property type="component" value="Unassembled WGS sequence"/>
</dbReference>
<dbReference type="GO" id="GO:0005634">
    <property type="term" value="C:nucleus"/>
    <property type="evidence" value="ECO:0007669"/>
    <property type="project" value="UniProtKB-SubCell"/>
</dbReference>
<evidence type="ECO:0000256" key="2">
    <source>
        <dbReference type="ARBA" id="ARBA00022604"/>
    </source>
</evidence>
<keyword evidence="4" id="KW-0694">RNA-binding</keyword>
<evidence type="ECO:0000259" key="8">
    <source>
        <dbReference type="PROSITE" id="PS50128"/>
    </source>
</evidence>
<dbReference type="InterPro" id="IPR000061">
    <property type="entry name" value="Surp"/>
</dbReference>
<evidence type="ECO:0000313" key="10">
    <source>
        <dbReference type="Proteomes" id="UP001420932"/>
    </source>
</evidence>
<dbReference type="FunFam" id="1.10.10.790:FF:000012">
    <property type="entry name" value="G patch domain-containing protein TGH"/>
    <property type="match status" value="1"/>
</dbReference>
<feature type="compositionally biased region" description="Basic and acidic residues" evidence="7">
    <location>
        <begin position="953"/>
        <end position="965"/>
    </location>
</feature>
<feature type="compositionally biased region" description="Basic and acidic residues" evidence="7">
    <location>
        <begin position="1027"/>
        <end position="1057"/>
    </location>
</feature>
<feature type="domain" description="SURP motif" evidence="8">
    <location>
        <begin position="410"/>
        <end position="452"/>
    </location>
</feature>
<keyword evidence="10" id="KW-1185">Reference proteome</keyword>
<dbReference type="GO" id="GO:0031047">
    <property type="term" value="P:regulatory ncRNA-mediated gene silencing"/>
    <property type="evidence" value="ECO:0007669"/>
    <property type="project" value="UniProtKB-KW"/>
</dbReference>
<organism evidence="9 10">
    <name type="scientific">Stephania yunnanensis</name>
    <dbReference type="NCBI Taxonomy" id="152371"/>
    <lineage>
        <taxon>Eukaryota</taxon>
        <taxon>Viridiplantae</taxon>
        <taxon>Streptophyta</taxon>
        <taxon>Embryophyta</taxon>
        <taxon>Tracheophyta</taxon>
        <taxon>Spermatophyta</taxon>
        <taxon>Magnoliopsida</taxon>
        <taxon>Ranunculales</taxon>
        <taxon>Menispermaceae</taxon>
        <taxon>Menispermoideae</taxon>
        <taxon>Cissampelideae</taxon>
        <taxon>Stephania</taxon>
    </lineage>
</organism>
<dbReference type="PROSITE" id="PS50128">
    <property type="entry name" value="SURP"/>
    <property type="match status" value="1"/>
</dbReference>
<dbReference type="InterPro" id="IPR035967">
    <property type="entry name" value="SWAP/Surp_sf"/>
</dbReference>
<keyword evidence="6" id="KW-0539">Nucleus</keyword>
<feature type="region of interest" description="Disordered" evidence="7">
    <location>
        <begin position="880"/>
        <end position="1068"/>
    </location>
</feature>
<dbReference type="EMBL" id="JBBNAF010000059">
    <property type="protein sequence ID" value="KAK9080932.1"/>
    <property type="molecule type" value="Genomic_DNA"/>
</dbReference>
<dbReference type="Gene3D" id="1.10.10.790">
    <property type="entry name" value="Surp module"/>
    <property type="match status" value="1"/>
</dbReference>
<accession>A0AAP0DXF4</accession>
<dbReference type="Pfam" id="PF01805">
    <property type="entry name" value="Surp"/>
    <property type="match status" value="1"/>
</dbReference>
<feature type="region of interest" description="Disordered" evidence="7">
    <location>
        <begin position="553"/>
        <end position="574"/>
    </location>
</feature>
<dbReference type="SUPFAM" id="SSF109905">
    <property type="entry name" value="Surp module (SWAP domain)"/>
    <property type="match status" value="1"/>
</dbReference>
<evidence type="ECO:0000256" key="7">
    <source>
        <dbReference type="SAM" id="MobiDB-lite"/>
    </source>
</evidence>
<protein>
    <recommendedName>
        <fullName evidence="8">SURP motif domain-containing protein</fullName>
    </recommendedName>
</protein>
<name>A0AAP0DXF4_9MAGN</name>
<comment type="subcellular location">
    <subcellularLocation>
        <location evidence="1">Nucleus</location>
    </subcellularLocation>
</comment>
<dbReference type="GO" id="GO:0003723">
    <property type="term" value="F:RNA binding"/>
    <property type="evidence" value="ECO:0007669"/>
    <property type="project" value="UniProtKB-KW"/>
</dbReference>
<sequence length="1068" mass="119885">MDSDEEDFVFFGTPIEREEEATLSRKKKSAAEAAGQLRTLPAWKQEVSSFDQISLFHGAFIVGIFSLIYDRVGSERGIAPNGQSSSTKKRSEVLIKCVYSHLFGERRVEMESQSLATSLQFDTFGFTAAEIARTQAEKEQKKRSSVIPGSVPDEILIPAANSIGVKLLLKMGWRHGHSIKDSRASSLYDTRREARKALLAFSCDESKPATELDPEDNEDETVKRFEDNQIRASQCTPVFVLNPKQDMHGLGFDPFKHAPEFRERKRLRLSGNLEHGQTKSASVKGSLFSSKSGKAAPGFGIGALEELDMEDEDIYTSAEIGAICTDDRSYKEGKRDANDNGVVSELKGAKVSCFPTSFRTLLLDKFNPPVVPTDFEPHHKFSASLETEKKLACPPPPEVLPPEDNNLRVMIDGFATLVARCGKLFEDLSREKNKTNQLFSFLFGGNGHDYYERKLWEEQQKHGDKIKHPLNLKSMQSVERMTAESRGKFLGERPLERSSKNSSAPVASTDAIQLQFNLSDTFTKPTSMNEFVEAAKPFKDDPAKQDRFERFLKEKNQGGLRSTNSAGSSNLSEVDRARERLDFEAAAEAIEKGKSAQSSKRPSEQQFKDILAANAKFTSGRQEPAKISQLQEQIINKMYPMREEFQWRPSPILCKRFDITDPYMGKPPPLPRAKGRIDSLIFTPDFVKTTKSEETFAATRDSLLLSQSEPQDASEQITSTDTVIESNNKNVERPVDLYKAIFSDDSDEEEPDDAVANHERVLKTRNEGTASTALNRLIAGDFLESLGKELGLTLPPEPPMDIVTGVTASQKETANTSARESRIPSGNANASSGKVVNERLADQHADHDYLNHSGSVQEASHRTVSPLGIDGNVRVENYPVEAKTQQISSNADKNKTRSRQKQSSSESSDEERRGKHSRSHRKRNSSEDERNSSRSRKNRYKSASPDTDFSEDDGYREHSKKESSKKGSSRGKSGDRKHSKRHKGITSYTESSEDDGYRERRREESSKKSSSKGKSSDRKSSKHRSRKREDSPSTFSRDHELAEDREERRKSRDERKSSSKSNSRWKQR</sequence>
<dbReference type="SMART" id="SM00648">
    <property type="entry name" value="SWAP"/>
    <property type="match status" value="1"/>
</dbReference>
<dbReference type="PANTHER" id="PTHR13384:SF19">
    <property type="entry name" value="G PATCH DOMAIN-CONTAINING PROTEIN 1"/>
    <property type="match status" value="1"/>
</dbReference>
<feature type="region of interest" description="Disordered" evidence="7">
    <location>
        <begin position="808"/>
        <end position="834"/>
    </location>
</feature>
<comment type="caution">
    <text evidence="9">The sequence shown here is derived from an EMBL/GenBank/DDBJ whole genome shotgun (WGS) entry which is preliminary data.</text>
</comment>
<proteinExistence type="predicted"/>
<keyword evidence="2" id="KW-0341">Growth regulation</keyword>
<dbReference type="GO" id="GO:0006397">
    <property type="term" value="P:mRNA processing"/>
    <property type="evidence" value="ECO:0007669"/>
    <property type="project" value="UniProtKB-KW"/>
</dbReference>
<reference evidence="9 10" key="1">
    <citation type="submission" date="2024-01" db="EMBL/GenBank/DDBJ databases">
        <title>Genome assemblies of Stephania.</title>
        <authorList>
            <person name="Yang L."/>
        </authorList>
    </citation>
    <scope>NUCLEOTIDE SEQUENCE [LARGE SCALE GENOMIC DNA]</scope>
    <source>
        <strain evidence="9">YNDBR</strain>
        <tissue evidence="9">Leaf</tissue>
    </source>
</reference>
<evidence type="ECO:0000256" key="1">
    <source>
        <dbReference type="ARBA" id="ARBA00004123"/>
    </source>
</evidence>
<feature type="compositionally biased region" description="Basic and acidic residues" evidence="7">
    <location>
        <begin position="995"/>
        <end position="1007"/>
    </location>
</feature>
<evidence type="ECO:0000256" key="6">
    <source>
        <dbReference type="ARBA" id="ARBA00023242"/>
    </source>
</evidence>
<keyword evidence="3" id="KW-0507">mRNA processing</keyword>
<keyword evidence="5" id="KW-0943">RNA-mediated gene silencing</keyword>
<feature type="compositionally biased region" description="Polar residues" evidence="7">
    <location>
        <begin position="559"/>
        <end position="572"/>
    </location>
</feature>
<dbReference type="Pfam" id="PF26093">
    <property type="entry name" value="HTH_TGH"/>
    <property type="match status" value="1"/>
</dbReference>
<evidence type="ECO:0000313" key="9">
    <source>
        <dbReference type="EMBL" id="KAK9080932.1"/>
    </source>
</evidence>
<evidence type="ECO:0000256" key="3">
    <source>
        <dbReference type="ARBA" id="ARBA00022664"/>
    </source>
</evidence>
<evidence type="ECO:0000256" key="4">
    <source>
        <dbReference type="ARBA" id="ARBA00022884"/>
    </source>
</evidence>
<gene>
    <name evidence="9" type="ORF">Syun_031329</name>
</gene>